<comment type="caution">
    <text evidence="3">The sequence shown here is derived from an EMBL/GenBank/DDBJ whole genome shotgun (WGS) entry which is preliminary data.</text>
</comment>
<dbReference type="CDD" id="cd00293">
    <property type="entry name" value="USP-like"/>
    <property type="match status" value="1"/>
</dbReference>
<evidence type="ECO:0000313" key="3">
    <source>
        <dbReference type="EMBL" id="KUG59418.1"/>
    </source>
</evidence>
<dbReference type="AlphaFoldDB" id="A0A0W8IHK1"/>
<dbReference type="InterPro" id="IPR006016">
    <property type="entry name" value="UspA"/>
</dbReference>
<dbReference type="InterPro" id="IPR006015">
    <property type="entry name" value="Universal_stress_UspA"/>
</dbReference>
<keyword evidence="4" id="KW-1185">Reference proteome</keyword>
<dbReference type="EMBL" id="LQBL01000002">
    <property type="protein sequence ID" value="KUG59418.1"/>
    <property type="molecule type" value="Genomic_DNA"/>
</dbReference>
<evidence type="ECO:0000256" key="1">
    <source>
        <dbReference type="ARBA" id="ARBA00008791"/>
    </source>
</evidence>
<dbReference type="PANTHER" id="PTHR46268:SF6">
    <property type="entry name" value="UNIVERSAL STRESS PROTEIN UP12"/>
    <property type="match status" value="1"/>
</dbReference>
<dbReference type="PANTHER" id="PTHR46268">
    <property type="entry name" value="STRESS RESPONSE PROTEIN NHAX"/>
    <property type="match status" value="1"/>
</dbReference>
<evidence type="ECO:0000313" key="4">
    <source>
        <dbReference type="Proteomes" id="UP000054837"/>
    </source>
</evidence>
<sequence>MEVVSVTTRLEHPIVVGAAGTGEGDVALEWAARTAARTGAGLVVVHASEPEALAARMAGGEAVAVTAVLEAEEETVADLRAHVTALGERLGVEARLDTSRGSPVAALLAHQDSAALLVVGTGRKSAVEEFLLGSTSLGVAAHAHRPVAVVNPGVDVDALTHGQIGLGIDGSRDSARAARAALALADLTGAAVTALSTWFLEVVDGYVVTEPDSPEWAAVERRHAEALVRALQPAVEAYPQVPVDWEVRRGPVVPTLLDAARAWDALVVGSRGRGAVRGRLLGSVSQRLMRAAPCPVVVSRAS</sequence>
<dbReference type="Gene3D" id="3.40.50.620">
    <property type="entry name" value="HUPs"/>
    <property type="match status" value="2"/>
</dbReference>
<dbReference type="SUPFAM" id="SSF52402">
    <property type="entry name" value="Adenine nucleotide alpha hydrolases-like"/>
    <property type="match status" value="2"/>
</dbReference>
<comment type="similarity">
    <text evidence="1">Belongs to the universal stress protein A family.</text>
</comment>
<protein>
    <recommendedName>
        <fullName evidence="2">UspA domain-containing protein</fullName>
    </recommendedName>
</protein>
<accession>A0A0W8IHK1</accession>
<dbReference type="Pfam" id="PF00582">
    <property type="entry name" value="Usp"/>
    <property type="match status" value="2"/>
</dbReference>
<organism evidence="3 4">
    <name type="scientific">Serinicoccus chungangensis</name>
    <dbReference type="NCBI Taxonomy" id="767452"/>
    <lineage>
        <taxon>Bacteria</taxon>
        <taxon>Bacillati</taxon>
        <taxon>Actinomycetota</taxon>
        <taxon>Actinomycetes</taxon>
        <taxon>Micrococcales</taxon>
        <taxon>Ornithinimicrobiaceae</taxon>
        <taxon>Serinicoccus</taxon>
    </lineage>
</organism>
<dbReference type="PRINTS" id="PR01438">
    <property type="entry name" value="UNVRSLSTRESS"/>
</dbReference>
<name>A0A0W8IHK1_9MICO</name>
<gene>
    <name evidence="3" type="ORF">AVL62_07040</name>
</gene>
<feature type="domain" description="UspA" evidence="2">
    <location>
        <begin position="164"/>
        <end position="300"/>
    </location>
</feature>
<dbReference type="InterPro" id="IPR014729">
    <property type="entry name" value="Rossmann-like_a/b/a_fold"/>
</dbReference>
<feature type="domain" description="UspA" evidence="2">
    <location>
        <begin position="13"/>
        <end position="150"/>
    </location>
</feature>
<proteinExistence type="inferred from homology"/>
<evidence type="ECO:0000259" key="2">
    <source>
        <dbReference type="Pfam" id="PF00582"/>
    </source>
</evidence>
<dbReference type="STRING" id="767452.AVL62_07040"/>
<reference evidence="3 4" key="1">
    <citation type="submission" date="2015-12" db="EMBL/GenBank/DDBJ databases">
        <title>Serinicoccus chungangenesis strain CD08_5 genome sequencing and assembly.</title>
        <authorList>
            <person name="Chander A.M."/>
            <person name="Kaur G."/>
            <person name="Nair G.R."/>
            <person name="Dhawan D.K."/>
            <person name="Kochhar R.K."/>
            <person name="Mayilraj S."/>
            <person name="Bhadada S.K."/>
        </authorList>
    </citation>
    <scope>NUCLEOTIDE SEQUENCE [LARGE SCALE GENOMIC DNA]</scope>
    <source>
        <strain evidence="3 4">CD08_5</strain>
    </source>
</reference>
<dbReference type="Proteomes" id="UP000054837">
    <property type="component" value="Unassembled WGS sequence"/>
</dbReference>